<protein>
    <recommendedName>
        <fullName evidence="4">Methylenetetrahydrofolate reductase (NAD(P)H)</fullName>
    </recommendedName>
</protein>
<feature type="region of interest" description="Disordered" evidence="1">
    <location>
        <begin position="254"/>
        <end position="290"/>
    </location>
</feature>
<organism evidence="2 3">
    <name type="scientific">Prorocentrum cordatum</name>
    <dbReference type="NCBI Taxonomy" id="2364126"/>
    <lineage>
        <taxon>Eukaryota</taxon>
        <taxon>Sar</taxon>
        <taxon>Alveolata</taxon>
        <taxon>Dinophyceae</taxon>
        <taxon>Prorocentrales</taxon>
        <taxon>Prorocentraceae</taxon>
        <taxon>Prorocentrum</taxon>
    </lineage>
</organism>
<name>A0ABN9TF97_9DINO</name>
<comment type="caution">
    <text evidence="2">The sequence shown here is derived from an EMBL/GenBank/DDBJ whole genome shotgun (WGS) entry which is preliminary data.</text>
</comment>
<dbReference type="Proteomes" id="UP001189429">
    <property type="component" value="Unassembled WGS sequence"/>
</dbReference>
<sequence>DSGPQLRRVLRFLRDVAAPELCAGAGLRLNVPNKRPGQARQLLQAAAAAAEEVPGAEVCLHYSLKYQPGGAQAFRAFCAEASRIPGCSVLLVSGTGRRSGPDSCACLEELSLEPPGARGLPPLGVAFSPFEEPGPERARLLRKLRTGLVSQVWLQLGSDLRALRSGLEFLAEQRLPGLRGSVFLPSRATLAKQRARPWAGVYLGEEYLASVEGAEDITRRTLAIFAEFGVAPLLESPVEDAPAVAQAAALLGSGRRAARPAPPEPSTAAPCGAGAREAGSGRRWGRGKRS</sequence>
<gene>
    <name evidence="2" type="ORF">PCOR1329_LOCUS38033</name>
</gene>
<evidence type="ECO:0008006" key="4">
    <source>
        <dbReference type="Google" id="ProtNLM"/>
    </source>
</evidence>
<reference evidence="2" key="1">
    <citation type="submission" date="2023-10" db="EMBL/GenBank/DDBJ databases">
        <authorList>
            <person name="Chen Y."/>
            <person name="Shah S."/>
            <person name="Dougan E. K."/>
            <person name="Thang M."/>
            <person name="Chan C."/>
        </authorList>
    </citation>
    <scope>NUCLEOTIDE SEQUENCE [LARGE SCALE GENOMIC DNA]</scope>
</reference>
<dbReference type="EMBL" id="CAUYUJ010014609">
    <property type="protein sequence ID" value="CAK0843791.1"/>
    <property type="molecule type" value="Genomic_DNA"/>
</dbReference>
<evidence type="ECO:0000313" key="2">
    <source>
        <dbReference type="EMBL" id="CAK0843791.1"/>
    </source>
</evidence>
<proteinExistence type="predicted"/>
<keyword evidence="3" id="KW-1185">Reference proteome</keyword>
<evidence type="ECO:0000313" key="3">
    <source>
        <dbReference type="Proteomes" id="UP001189429"/>
    </source>
</evidence>
<evidence type="ECO:0000256" key="1">
    <source>
        <dbReference type="SAM" id="MobiDB-lite"/>
    </source>
</evidence>
<feature type="non-terminal residue" evidence="2">
    <location>
        <position position="1"/>
    </location>
</feature>
<feature type="compositionally biased region" description="Low complexity" evidence="1">
    <location>
        <begin position="266"/>
        <end position="278"/>
    </location>
</feature>
<accession>A0ABN9TF97</accession>